<dbReference type="Proteomes" id="UP000273140">
    <property type="component" value="Unassembled WGS sequence"/>
</dbReference>
<sequence>MQFATLCVAKRTRSVQKGMRRGAPHDSCDYRSRAPAW</sequence>
<feature type="compositionally biased region" description="Basic and acidic residues" evidence="1">
    <location>
        <begin position="23"/>
        <end position="37"/>
    </location>
</feature>
<gene>
    <name evidence="2" type="ORF">ALQ07_05197</name>
</gene>
<dbReference type="EMBL" id="RBRB01000003">
    <property type="protein sequence ID" value="RMQ39230.1"/>
    <property type="molecule type" value="Genomic_DNA"/>
</dbReference>
<feature type="region of interest" description="Disordered" evidence="1">
    <location>
        <begin position="14"/>
        <end position="37"/>
    </location>
</feature>
<name>A0A3M4LCL6_PSESF</name>
<evidence type="ECO:0000313" key="2">
    <source>
        <dbReference type="EMBL" id="RMQ39230.1"/>
    </source>
</evidence>
<dbReference type="AlphaFoldDB" id="A0A3M4LCL6"/>
<reference evidence="2 3" key="1">
    <citation type="submission" date="2018-08" db="EMBL/GenBank/DDBJ databases">
        <title>Recombination of ecologically and evolutionarily significant loci maintains genetic cohesion in the Pseudomonas syringae species complex.</title>
        <authorList>
            <person name="Dillon M."/>
            <person name="Thakur S."/>
            <person name="Almeida R.N.D."/>
            <person name="Weir B.S."/>
            <person name="Guttman D.S."/>
        </authorList>
    </citation>
    <scope>NUCLEOTIDE SEQUENCE [LARGE SCALE GENOMIC DNA]</scope>
    <source>
        <strain evidence="2 3">ICMP 19074</strain>
    </source>
</reference>
<evidence type="ECO:0000313" key="3">
    <source>
        <dbReference type="Proteomes" id="UP000273140"/>
    </source>
</evidence>
<accession>A0A3M4LCL6</accession>
<evidence type="ECO:0000256" key="1">
    <source>
        <dbReference type="SAM" id="MobiDB-lite"/>
    </source>
</evidence>
<proteinExistence type="predicted"/>
<protein>
    <submittedName>
        <fullName evidence="2">Hydroxymethylpyrimidine transporter CytX</fullName>
    </submittedName>
</protein>
<comment type="caution">
    <text evidence="2">The sequence shown here is derived from an EMBL/GenBank/DDBJ whole genome shotgun (WGS) entry which is preliminary data.</text>
</comment>
<organism evidence="2 3">
    <name type="scientific">Pseudomonas syringae pv. actinidiae</name>
    <dbReference type="NCBI Taxonomy" id="103796"/>
    <lineage>
        <taxon>Bacteria</taxon>
        <taxon>Pseudomonadati</taxon>
        <taxon>Pseudomonadota</taxon>
        <taxon>Gammaproteobacteria</taxon>
        <taxon>Pseudomonadales</taxon>
        <taxon>Pseudomonadaceae</taxon>
        <taxon>Pseudomonas</taxon>
        <taxon>Pseudomonas syringae</taxon>
    </lineage>
</organism>